<dbReference type="SMART" id="SM00702">
    <property type="entry name" value="P4Hc"/>
    <property type="match status" value="1"/>
</dbReference>
<keyword evidence="4" id="KW-0560">Oxidoreductase</keyword>
<name>A0ABP0I590_9DINO</name>
<dbReference type="InterPro" id="IPR001173">
    <property type="entry name" value="Glyco_trans_2-like"/>
</dbReference>
<sequence>MFFLRALLLAAGAVGFSTWPSVSVQMVTYKRGPLLLEALAQVEQQEYPGDLEVVIVDDSPESQEEQLDALKESLAIRYIFLPERMSIGAKRNLATRSTDAEVICIWDDDDVFTMDRIRKQVEHLRGGDTWCGIRIISGRWQKSETAVNPLIAFTGRADVNCSGIEVASFYSVPDQELTVRPLGLPPIVFENTLCFTRTWWESGHFGFGEAWEVSGQGEGTLEPWWEQVKTLSGAEEPFLYIYLPSSASGGTALNKNRQPPPCSKLFALASALSHGRFPELPGPHVSSALSCARAEVQELLSIPKFLDEPSVIAAAGIQRRSVAERQRVQLTADFPSDPALAARSSVARRVWSTLESAPLATSGWLLVDRPPLRLHPSFLTAEEAAELQAAVRLDAFGVRDRGGFAPTAAAERLRYRAAEALGVEVSHLEPLRAVRYGRPEQCFEPHVDWIADPSDEQLLELGQRVASLLVFLSTLPEGRGQTDFPALGVSVTPQTGAALLWPNMDMNGQPLPEMIHEAKPLEEEGLEKIALNVWVRDRPLPTDPAILETLFQS</sequence>
<keyword evidence="3" id="KW-0223">Dioxygenase</keyword>
<proteinExistence type="predicted"/>
<feature type="domain" description="Prolyl 4-hydroxylase alpha subunit" evidence="7">
    <location>
        <begin position="370"/>
        <end position="536"/>
    </location>
</feature>
<dbReference type="Pfam" id="PF00535">
    <property type="entry name" value="Glycos_transf_2"/>
    <property type="match status" value="1"/>
</dbReference>
<evidence type="ECO:0000259" key="7">
    <source>
        <dbReference type="SMART" id="SM00702"/>
    </source>
</evidence>
<dbReference type="Gene3D" id="3.90.550.10">
    <property type="entry name" value="Spore Coat Polysaccharide Biosynthesis Protein SpsA, Chain A"/>
    <property type="match status" value="1"/>
</dbReference>
<evidence type="ECO:0000256" key="4">
    <source>
        <dbReference type="ARBA" id="ARBA00023002"/>
    </source>
</evidence>
<evidence type="ECO:0000313" key="9">
    <source>
        <dbReference type="Proteomes" id="UP001642484"/>
    </source>
</evidence>
<dbReference type="SUPFAM" id="SSF53448">
    <property type="entry name" value="Nucleotide-diphospho-sugar transferases"/>
    <property type="match status" value="1"/>
</dbReference>
<evidence type="ECO:0000256" key="3">
    <source>
        <dbReference type="ARBA" id="ARBA00022964"/>
    </source>
</evidence>
<comment type="caution">
    <text evidence="8">The sequence shown here is derived from an EMBL/GenBank/DDBJ whole genome shotgun (WGS) entry which is preliminary data.</text>
</comment>
<gene>
    <name evidence="8" type="ORF">CCMP2556_LOCUS4521</name>
</gene>
<keyword evidence="9" id="KW-1185">Reference proteome</keyword>
<accession>A0ABP0I590</accession>
<dbReference type="PANTHER" id="PTHR10869">
    <property type="entry name" value="PROLYL 4-HYDROXYLASE ALPHA SUBUNIT"/>
    <property type="match status" value="1"/>
</dbReference>
<keyword evidence="6" id="KW-0732">Signal</keyword>
<dbReference type="InterPro" id="IPR029044">
    <property type="entry name" value="Nucleotide-diphossugar_trans"/>
</dbReference>
<dbReference type="InterPro" id="IPR045054">
    <property type="entry name" value="P4HA-like"/>
</dbReference>
<dbReference type="Gene3D" id="2.60.120.620">
    <property type="entry name" value="q2cbj1_9rhob like domain"/>
    <property type="match status" value="1"/>
</dbReference>
<keyword evidence="5" id="KW-0408">Iron</keyword>
<protein>
    <recommendedName>
        <fullName evidence="7">Prolyl 4-hydroxylase alpha subunit domain-containing protein</fullName>
    </recommendedName>
</protein>
<dbReference type="CDD" id="cd00761">
    <property type="entry name" value="Glyco_tranf_GTA_type"/>
    <property type="match status" value="1"/>
</dbReference>
<dbReference type="EMBL" id="CAXAMN010001869">
    <property type="protein sequence ID" value="CAK8996589.1"/>
    <property type="molecule type" value="Genomic_DNA"/>
</dbReference>
<feature type="signal peptide" evidence="6">
    <location>
        <begin position="1"/>
        <end position="15"/>
    </location>
</feature>
<evidence type="ECO:0000256" key="1">
    <source>
        <dbReference type="ARBA" id="ARBA00001961"/>
    </source>
</evidence>
<reference evidence="8 9" key="1">
    <citation type="submission" date="2024-02" db="EMBL/GenBank/DDBJ databases">
        <authorList>
            <person name="Chen Y."/>
            <person name="Shah S."/>
            <person name="Dougan E. K."/>
            <person name="Thang M."/>
            <person name="Chan C."/>
        </authorList>
    </citation>
    <scope>NUCLEOTIDE SEQUENCE [LARGE SCALE GENOMIC DNA]</scope>
</reference>
<comment type="cofactor">
    <cofactor evidence="1">
        <name>L-ascorbate</name>
        <dbReference type="ChEBI" id="CHEBI:38290"/>
    </cofactor>
</comment>
<organism evidence="8 9">
    <name type="scientific">Durusdinium trenchii</name>
    <dbReference type="NCBI Taxonomy" id="1381693"/>
    <lineage>
        <taxon>Eukaryota</taxon>
        <taxon>Sar</taxon>
        <taxon>Alveolata</taxon>
        <taxon>Dinophyceae</taxon>
        <taxon>Suessiales</taxon>
        <taxon>Symbiodiniaceae</taxon>
        <taxon>Durusdinium</taxon>
    </lineage>
</organism>
<dbReference type="Proteomes" id="UP001642484">
    <property type="component" value="Unassembled WGS sequence"/>
</dbReference>
<dbReference type="PANTHER" id="PTHR10869:SF246">
    <property type="entry name" value="TRANSMEMBRANE PROLYL 4-HYDROXYLASE"/>
    <property type="match status" value="1"/>
</dbReference>
<dbReference type="InterPro" id="IPR006620">
    <property type="entry name" value="Pro_4_hyd_alph"/>
</dbReference>
<evidence type="ECO:0000256" key="2">
    <source>
        <dbReference type="ARBA" id="ARBA00022723"/>
    </source>
</evidence>
<evidence type="ECO:0000256" key="6">
    <source>
        <dbReference type="SAM" id="SignalP"/>
    </source>
</evidence>
<evidence type="ECO:0000256" key="5">
    <source>
        <dbReference type="ARBA" id="ARBA00023004"/>
    </source>
</evidence>
<evidence type="ECO:0000313" key="8">
    <source>
        <dbReference type="EMBL" id="CAK8996589.1"/>
    </source>
</evidence>
<feature type="chain" id="PRO_5046964043" description="Prolyl 4-hydroxylase alpha subunit domain-containing protein" evidence="6">
    <location>
        <begin position="16"/>
        <end position="553"/>
    </location>
</feature>
<keyword evidence="2" id="KW-0479">Metal-binding</keyword>